<evidence type="ECO:0000313" key="3">
    <source>
        <dbReference type="EMBL" id="KAJ8964483.1"/>
    </source>
</evidence>
<dbReference type="InterPro" id="IPR029526">
    <property type="entry name" value="PGBD"/>
</dbReference>
<dbReference type="AlphaFoldDB" id="A0AAV8ZK72"/>
<dbReference type="InterPro" id="IPR052638">
    <property type="entry name" value="PiggyBac_TE-derived"/>
</dbReference>
<sequence>MQAALDVIEDAKSSNSEIDLVIIPPDLGNQTDNEEFDDDDLVFTEMPKDDPGEIEVDINGPSEDKNNPNYSDEWDEDDDILLSELLIKKANQRQKMTEPKWTRRPVDMNINGTNGTDVRLENVRGELSGLNAVQIFKKLFDEEVVDHIVTQTNIYAATDTNNHHFNITNEEMKIFIGLLLLTGYHRLPHERFYWSLDEDVGISFVSNALNRNRFTEIKKYIHLADKSNLDKLDKNDKIYKIRKFMNLINTKFQQWGIIHEHLSIDEAMVKYFGYHSATQFIRGKPVRFGYKDWMMCSSTGYCYAFDTYCGAKPSAA</sequence>
<dbReference type="PANTHER" id="PTHR47055">
    <property type="entry name" value="DDE_TNP_1_7 DOMAIN-CONTAINING PROTEIN"/>
    <property type="match status" value="1"/>
</dbReference>
<evidence type="ECO:0000313" key="4">
    <source>
        <dbReference type="Proteomes" id="UP001162156"/>
    </source>
</evidence>
<keyword evidence="4" id="KW-1185">Reference proteome</keyword>
<comment type="caution">
    <text evidence="3">The sequence shown here is derived from an EMBL/GenBank/DDBJ whole genome shotgun (WGS) entry which is preliminary data.</text>
</comment>
<evidence type="ECO:0000259" key="2">
    <source>
        <dbReference type="Pfam" id="PF13843"/>
    </source>
</evidence>
<dbReference type="GO" id="GO:0043565">
    <property type="term" value="F:sequence-specific DNA binding"/>
    <property type="evidence" value="ECO:0007669"/>
    <property type="project" value="TreeGrafter"/>
</dbReference>
<feature type="domain" description="PiggyBac transposable element-derived protein" evidence="2">
    <location>
        <begin position="132"/>
        <end position="313"/>
    </location>
</feature>
<dbReference type="EMBL" id="JANEYF010001344">
    <property type="protein sequence ID" value="KAJ8964483.1"/>
    <property type="molecule type" value="Genomic_DNA"/>
</dbReference>
<protein>
    <recommendedName>
        <fullName evidence="2">PiggyBac transposable element-derived protein domain-containing protein</fullName>
    </recommendedName>
</protein>
<reference evidence="3" key="1">
    <citation type="journal article" date="2023" name="Insect Mol. Biol.">
        <title>Genome sequencing provides insights into the evolution of gene families encoding plant cell wall-degrading enzymes in longhorned beetles.</title>
        <authorList>
            <person name="Shin N.R."/>
            <person name="Okamura Y."/>
            <person name="Kirsch R."/>
            <person name="Pauchet Y."/>
        </authorList>
    </citation>
    <scope>NUCLEOTIDE SEQUENCE</scope>
    <source>
        <strain evidence="3">RBIC_L_NR</strain>
    </source>
</reference>
<organism evidence="3 4">
    <name type="scientific">Rhamnusium bicolor</name>
    <dbReference type="NCBI Taxonomy" id="1586634"/>
    <lineage>
        <taxon>Eukaryota</taxon>
        <taxon>Metazoa</taxon>
        <taxon>Ecdysozoa</taxon>
        <taxon>Arthropoda</taxon>
        <taxon>Hexapoda</taxon>
        <taxon>Insecta</taxon>
        <taxon>Pterygota</taxon>
        <taxon>Neoptera</taxon>
        <taxon>Endopterygota</taxon>
        <taxon>Coleoptera</taxon>
        <taxon>Polyphaga</taxon>
        <taxon>Cucujiformia</taxon>
        <taxon>Chrysomeloidea</taxon>
        <taxon>Cerambycidae</taxon>
        <taxon>Lepturinae</taxon>
        <taxon>Rhagiini</taxon>
        <taxon>Rhamnusium</taxon>
    </lineage>
</organism>
<accession>A0AAV8ZK72</accession>
<feature type="region of interest" description="Disordered" evidence="1">
    <location>
        <begin position="48"/>
        <end position="72"/>
    </location>
</feature>
<dbReference type="PANTHER" id="PTHR47055:SF3">
    <property type="entry name" value="PHORBOL-ESTER_DAG-TYPE DOMAIN-CONTAINING PROTEIN"/>
    <property type="match status" value="1"/>
</dbReference>
<dbReference type="Proteomes" id="UP001162156">
    <property type="component" value="Unassembled WGS sequence"/>
</dbReference>
<evidence type="ECO:0000256" key="1">
    <source>
        <dbReference type="SAM" id="MobiDB-lite"/>
    </source>
</evidence>
<proteinExistence type="predicted"/>
<dbReference type="Pfam" id="PF13843">
    <property type="entry name" value="DDE_Tnp_1_7"/>
    <property type="match status" value="1"/>
</dbReference>
<gene>
    <name evidence="3" type="ORF">NQ314_004770</name>
</gene>
<name>A0AAV8ZK72_9CUCU</name>